<feature type="transmembrane region" description="Helical" evidence="6">
    <location>
        <begin position="63"/>
        <end position="84"/>
    </location>
</feature>
<dbReference type="EMBL" id="CP071868">
    <property type="protein sequence ID" value="QTE29705.1"/>
    <property type="molecule type" value="Genomic_DNA"/>
</dbReference>
<dbReference type="InterPro" id="IPR000292">
    <property type="entry name" value="For/NO2_transpt"/>
</dbReference>
<dbReference type="KEGG" id="psic:J4E96_01220"/>
<protein>
    <submittedName>
        <fullName evidence="7">Formate/nitrite transporter family protein</fullName>
    </submittedName>
</protein>
<organism evidence="7 8">
    <name type="scientific">Pengzhenrongella sicca</name>
    <dbReference type="NCBI Taxonomy" id="2819238"/>
    <lineage>
        <taxon>Bacteria</taxon>
        <taxon>Bacillati</taxon>
        <taxon>Actinomycetota</taxon>
        <taxon>Actinomycetes</taxon>
        <taxon>Micrococcales</taxon>
        <taxon>Pengzhenrongella</taxon>
    </lineage>
</organism>
<proteinExistence type="inferred from homology"/>
<evidence type="ECO:0000256" key="4">
    <source>
        <dbReference type="ARBA" id="ARBA00023136"/>
    </source>
</evidence>
<accession>A0A8A4ZEH1</accession>
<dbReference type="InterPro" id="IPR023271">
    <property type="entry name" value="Aquaporin-like"/>
</dbReference>
<evidence type="ECO:0000256" key="1">
    <source>
        <dbReference type="ARBA" id="ARBA00004141"/>
    </source>
</evidence>
<keyword evidence="3 6" id="KW-1133">Transmembrane helix</keyword>
<keyword evidence="8" id="KW-1185">Reference proteome</keyword>
<feature type="transmembrane region" description="Helical" evidence="6">
    <location>
        <begin position="158"/>
        <end position="176"/>
    </location>
</feature>
<dbReference type="PANTHER" id="PTHR30520:SF8">
    <property type="entry name" value="NITRITE TRANSPORTER NIRC"/>
    <property type="match status" value="1"/>
</dbReference>
<comment type="similarity">
    <text evidence="5">Belongs to the FNT transporter (TC 1.A.16) family.</text>
</comment>
<dbReference type="Gene3D" id="1.20.1080.10">
    <property type="entry name" value="Glycerol uptake facilitator protein"/>
    <property type="match status" value="1"/>
</dbReference>
<reference evidence="7" key="1">
    <citation type="submission" date="2021-03" db="EMBL/GenBank/DDBJ databases">
        <title>Pengzhenrongella sicca gen. nov., sp. nov., a new member of suborder Micrococcineae isolated from High-Arctic tundra soil.</title>
        <authorList>
            <person name="Peng F."/>
        </authorList>
    </citation>
    <scope>NUCLEOTIDE SEQUENCE</scope>
    <source>
        <strain evidence="7">LRZ-2</strain>
    </source>
</reference>
<dbReference type="Proteomes" id="UP000663937">
    <property type="component" value="Chromosome"/>
</dbReference>
<keyword evidence="4 6" id="KW-0472">Membrane</keyword>
<evidence type="ECO:0000313" key="8">
    <source>
        <dbReference type="Proteomes" id="UP000663937"/>
    </source>
</evidence>
<feature type="transmembrane region" description="Helical" evidence="6">
    <location>
        <begin position="188"/>
        <end position="211"/>
    </location>
</feature>
<evidence type="ECO:0000256" key="3">
    <source>
        <dbReference type="ARBA" id="ARBA00022989"/>
    </source>
</evidence>
<dbReference type="GO" id="GO:0005886">
    <property type="term" value="C:plasma membrane"/>
    <property type="evidence" value="ECO:0007669"/>
    <property type="project" value="TreeGrafter"/>
</dbReference>
<feature type="transmembrane region" description="Helical" evidence="6">
    <location>
        <begin position="105"/>
        <end position="127"/>
    </location>
</feature>
<evidence type="ECO:0000313" key="7">
    <source>
        <dbReference type="EMBL" id="QTE29705.1"/>
    </source>
</evidence>
<gene>
    <name evidence="7" type="ORF">J4E96_01220</name>
</gene>
<evidence type="ECO:0000256" key="5">
    <source>
        <dbReference type="ARBA" id="ARBA00049660"/>
    </source>
</evidence>
<feature type="transmembrane region" description="Helical" evidence="6">
    <location>
        <begin position="26"/>
        <end position="51"/>
    </location>
</feature>
<dbReference type="AlphaFoldDB" id="A0A8A4ZEH1"/>
<dbReference type="PANTHER" id="PTHR30520">
    <property type="entry name" value="FORMATE TRANSPORTER-RELATED"/>
    <property type="match status" value="1"/>
</dbReference>
<keyword evidence="2 6" id="KW-0812">Transmembrane</keyword>
<evidence type="ECO:0000256" key="6">
    <source>
        <dbReference type="SAM" id="Phobius"/>
    </source>
</evidence>
<dbReference type="Pfam" id="PF01226">
    <property type="entry name" value="Form_Nir_trans"/>
    <property type="match status" value="1"/>
</dbReference>
<sequence length="287" mass="29690">MLTISETMDEQVKYAAHKVSMTRRPVAYLVQAALAGSYIGVAVVLMVSAAGGLLLDDSPWTKLVQGLVFGVALTLVFAAGGELATSNMMTLTQGVLRRTIGWRPALGTLAFSFVGNLVGAAIFASMVHASGVLAPETAAGKMIATMLEGKSHEASSQLFWRGVLCNMLVCLAMWSAMRLKSEGAQLFVIFWCLLAFITSGFEHVVANMTTFSLGVLGGLPGASLADFGHNLLFVGLGNLVGGAIVVGAAYAVIAGRPHDDASPAAHDVAADAAPASAVHEPLAATRS</sequence>
<comment type="subcellular location">
    <subcellularLocation>
        <location evidence="1">Membrane</location>
        <topology evidence="1">Multi-pass membrane protein</topology>
    </subcellularLocation>
</comment>
<dbReference type="GO" id="GO:0015499">
    <property type="term" value="F:formate transmembrane transporter activity"/>
    <property type="evidence" value="ECO:0007669"/>
    <property type="project" value="TreeGrafter"/>
</dbReference>
<name>A0A8A4ZEH1_9MICO</name>
<dbReference type="InterPro" id="IPR024002">
    <property type="entry name" value="For/NO2_transpt_CS"/>
</dbReference>
<evidence type="ECO:0000256" key="2">
    <source>
        <dbReference type="ARBA" id="ARBA00022692"/>
    </source>
</evidence>
<dbReference type="PROSITE" id="PS01006">
    <property type="entry name" value="FORMATE_NITRITE_TP_2"/>
    <property type="match status" value="1"/>
</dbReference>
<feature type="transmembrane region" description="Helical" evidence="6">
    <location>
        <begin position="231"/>
        <end position="253"/>
    </location>
</feature>